<name>A0A8J6HA57_TENMO</name>
<feature type="compositionally biased region" description="Basic residues" evidence="1">
    <location>
        <begin position="1"/>
        <end position="11"/>
    </location>
</feature>
<dbReference type="AlphaFoldDB" id="A0A8J6HA57"/>
<reference evidence="2" key="2">
    <citation type="submission" date="2021-08" db="EMBL/GenBank/DDBJ databases">
        <authorList>
            <person name="Eriksson T."/>
        </authorList>
    </citation>
    <scope>NUCLEOTIDE SEQUENCE</scope>
    <source>
        <strain evidence="2">Stoneville</strain>
        <tissue evidence="2">Whole head</tissue>
    </source>
</reference>
<dbReference type="EMBL" id="JABDTM020023717">
    <property type="protein sequence ID" value="KAH0814960.1"/>
    <property type="molecule type" value="Genomic_DNA"/>
</dbReference>
<gene>
    <name evidence="2" type="ORF">GEV33_007831</name>
</gene>
<keyword evidence="3" id="KW-1185">Reference proteome</keyword>
<evidence type="ECO:0000313" key="2">
    <source>
        <dbReference type="EMBL" id="KAH0814960.1"/>
    </source>
</evidence>
<organism evidence="2 3">
    <name type="scientific">Tenebrio molitor</name>
    <name type="common">Yellow mealworm beetle</name>
    <dbReference type="NCBI Taxonomy" id="7067"/>
    <lineage>
        <taxon>Eukaryota</taxon>
        <taxon>Metazoa</taxon>
        <taxon>Ecdysozoa</taxon>
        <taxon>Arthropoda</taxon>
        <taxon>Hexapoda</taxon>
        <taxon>Insecta</taxon>
        <taxon>Pterygota</taxon>
        <taxon>Neoptera</taxon>
        <taxon>Endopterygota</taxon>
        <taxon>Coleoptera</taxon>
        <taxon>Polyphaga</taxon>
        <taxon>Cucujiformia</taxon>
        <taxon>Tenebrionidae</taxon>
        <taxon>Tenebrio</taxon>
    </lineage>
</organism>
<protein>
    <submittedName>
        <fullName evidence="2">Uncharacterized protein</fullName>
    </submittedName>
</protein>
<sequence length="376" mass="41410">MTRGSNHRRRLQSATFRFGMHGPPAVSTEENRPGQRVSLQPTSIRYCAPSVRESRGYLPTVYQARMICYIWLPPPAVSTRRAQSTAEPCHEPKMPHPDIRCSGIIPWLPKPAITQLPTHLVTVSPASTSLIHCTTRGSRTIHLPSLSYSYLGQPVGSSCQSHTVPVSPVGLVKITPESRTFQNIIYEPHVWVEEHQPLPHESEARGPSKTKLESAADLVIPAKNHGWVLRIRASVTDLLSDPRSDTGGSAQVRGVATLQASSRIAHRLCLSSRHLNLQCSSVAAWLSEKVLRGRGPDASGFKSHRRGRIFSKEGNSARPWMKNQHSFGHHREVSTGSSPVGKGAHGCINVVVYVCECEVEWAWVAGESAPEPRRIT</sequence>
<dbReference type="Proteomes" id="UP000719412">
    <property type="component" value="Unassembled WGS sequence"/>
</dbReference>
<evidence type="ECO:0000256" key="1">
    <source>
        <dbReference type="SAM" id="MobiDB-lite"/>
    </source>
</evidence>
<proteinExistence type="predicted"/>
<comment type="caution">
    <text evidence="2">The sequence shown here is derived from an EMBL/GenBank/DDBJ whole genome shotgun (WGS) entry which is preliminary data.</text>
</comment>
<reference evidence="2" key="1">
    <citation type="journal article" date="2020" name="J Insects Food Feed">
        <title>The yellow mealworm (Tenebrio molitor) genome: a resource for the emerging insects as food and feed industry.</title>
        <authorList>
            <person name="Eriksson T."/>
            <person name="Andere A."/>
            <person name="Kelstrup H."/>
            <person name="Emery V."/>
            <person name="Picard C."/>
        </authorList>
    </citation>
    <scope>NUCLEOTIDE SEQUENCE</scope>
    <source>
        <strain evidence="2">Stoneville</strain>
        <tissue evidence="2">Whole head</tissue>
    </source>
</reference>
<accession>A0A8J6HA57</accession>
<evidence type="ECO:0000313" key="3">
    <source>
        <dbReference type="Proteomes" id="UP000719412"/>
    </source>
</evidence>
<feature type="region of interest" description="Disordered" evidence="1">
    <location>
        <begin position="1"/>
        <end position="37"/>
    </location>
</feature>